<organism evidence="6 7">
    <name type="scientific">Candidatus Devosia phytovorans</name>
    <dbReference type="NCBI Taxonomy" id="3121372"/>
    <lineage>
        <taxon>Bacteria</taxon>
        <taxon>Pseudomonadati</taxon>
        <taxon>Pseudomonadota</taxon>
        <taxon>Alphaproteobacteria</taxon>
        <taxon>Hyphomicrobiales</taxon>
        <taxon>Devosiaceae</taxon>
        <taxon>Devosia</taxon>
    </lineage>
</organism>
<evidence type="ECO:0000256" key="4">
    <source>
        <dbReference type="RuleBase" id="RU000481"/>
    </source>
</evidence>
<proteinExistence type="inferred from homology"/>
<dbReference type="Proteomes" id="UP001217476">
    <property type="component" value="Chromosome"/>
</dbReference>
<dbReference type="Pfam" id="PF00155">
    <property type="entry name" value="Aminotran_1_2"/>
    <property type="match status" value="1"/>
</dbReference>
<dbReference type="PANTHER" id="PTHR42832:SF1">
    <property type="entry name" value="GLUTAMATE-PYRUVATE AMINOTRANSFERASE ALAC"/>
    <property type="match status" value="1"/>
</dbReference>
<gene>
    <name evidence="6" type="ORF">P0Y65_09305</name>
</gene>
<dbReference type="AlphaFoldDB" id="A0AAJ5VXW0"/>
<keyword evidence="2 4" id="KW-0032">Aminotransferase</keyword>
<reference evidence="6" key="1">
    <citation type="submission" date="2023-03" db="EMBL/GenBank/DDBJ databases">
        <title>Andean soil-derived lignocellulolytic bacterial consortium as a source of novel taxa and putative plastic-active enzymes.</title>
        <authorList>
            <person name="Diaz-Garcia L."/>
            <person name="Chuvochina M."/>
            <person name="Feuerriegel G."/>
            <person name="Bunk B."/>
            <person name="Sproer C."/>
            <person name="Streit W.R."/>
            <person name="Rodriguez L.M."/>
            <person name="Overmann J."/>
            <person name="Jimenez D.J."/>
        </authorList>
    </citation>
    <scope>NUCLEOTIDE SEQUENCE</scope>
    <source>
        <strain evidence="6">MAG 4196</strain>
    </source>
</reference>
<dbReference type="InterPro" id="IPR015421">
    <property type="entry name" value="PyrdxlP-dep_Trfase_major"/>
</dbReference>
<dbReference type="NCBIfam" id="NF006604">
    <property type="entry name" value="PRK09148.1"/>
    <property type="match status" value="1"/>
</dbReference>
<protein>
    <recommendedName>
        <fullName evidence="4">Aminotransferase</fullName>
        <ecNumber evidence="4">2.6.1.-</ecNumber>
    </recommendedName>
</protein>
<name>A0AAJ5VXW0_9HYPH</name>
<dbReference type="InterPro" id="IPR015424">
    <property type="entry name" value="PyrdxlP-dep_Trfase"/>
</dbReference>
<evidence type="ECO:0000256" key="1">
    <source>
        <dbReference type="ARBA" id="ARBA00001933"/>
    </source>
</evidence>
<dbReference type="GO" id="GO:0030170">
    <property type="term" value="F:pyridoxal phosphate binding"/>
    <property type="evidence" value="ECO:0007669"/>
    <property type="project" value="InterPro"/>
</dbReference>
<sequence>MSADFHKIRRLPPYVFAHIDPLKAKARSEGVDVIDLGMGNPDMPTPEHIVAKLQETVKDPRTHRYSTSRGIPGLRKAQASYYGRRFGVKLNPDTQVVATLGSKEGFANMASAITAPGDVVLVPNPTYPIHSFGFLMAGGVVRSMPADPNEDFLRSLDRAVRHSIPKPIAIVLNYPANPTAYTADLDFYTEVVKYCKANDIFILSDLAYSEIYFDEDAPPPSVLQVPGAMDITVEFTSMSKTYSMPGWRVGFAVGNERLIAALARVKSYLDYGAFTPIQVAATAALNGSDDVIEEVRKIYKHRRDVMVESFARSGWDIPVPKATMFAWAPIPPQFAHLGSLEFAKLLIKETGVGVAPGVGFGEYGDQYIRLAFVENEQRIRQAARNIKKLLGSKAGAGNVVPLVS</sequence>
<dbReference type="EC" id="2.6.1.-" evidence="4"/>
<dbReference type="Gene3D" id="3.40.640.10">
    <property type="entry name" value="Type I PLP-dependent aspartate aminotransferase-like (Major domain)"/>
    <property type="match status" value="1"/>
</dbReference>
<comment type="similarity">
    <text evidence="4">Belongs to the class-I pyridoxal-phosphate-dependent aminotransferase family.</text>
</comment>
<dbReference type="PANTHER" id="PTHR42832">
    <property type="entry name" value="AMINO ACID AMINOTRANSFERASE"/>
    <property type="match status" value="1"/>
</dbReference>
<dbReference type="PROSITE" id="PS00105">
    <property type="entry name" value="AA_TRANSFER_CLASS_1"/>
    <property type="match status" value="1"/>
</dbReference>
<evidence type="ECO:0000256" key="2">
    <source>
        <dbReference type="ARBA" id="ARBA00022576"/>
    </source>
</evidence>
<dbReference type="InterPro" id="IPR015422">
    <property type="entry name" value="PyrdxlP-dep_Trfase_small"/>
</dbReference>
<dbReference type="GO" id="GO:0008483">
    <property type="term" value="F:transaminase activity"/>
    <property type="evidence" value="ECO:0007669"/>
    <property type="project" value="UniProtKB-KW"/>
</dbReference>
<dbReference type="CDD" id="cd00609">
    <property type="entry name" value="AAT_like"/>
    <property type="match status" value="1"/>
</dbReference>
<dbReference type="InterPro" id="IPR050881">
    <property type="entry name" value="LL-DAP_aminotransferase"/>
</dbReference>
<dbReference type="InterPro" id="IPR004839">
    <property type="entry name" value="Aminotransferase_I/II_large"/>
</dbReference>
<feature type="domain" description="Aminotransferase class I/classII large" evidence="5">
    <location>
        <begin position="32"/>
        <end position="385"/>
    </location>
</feature>
<comment type="cofactor">
    <cofactor evidence="1 4">
        <name>pyridoxal 5'-phosphate</name>
        <dbReference type="ChEBI" id="CHEBI:597326"/>
    </cofactor>
</comment>
<evidence type="ECO:0000313" key="6">
    <source>
        <dbReference type="EMBL" id="WEK06417.1"/>
    </source>
</evidence>
<dbReference type="SUPFAM" id="SSF53383">
    <property type="entry name" value="PLP-dependent transferases"/>
    <property type="match status" value="1"/>
</dbReference>
<dbReference type="InterPro" id="IPR004838">
    <property type="entry name" value="NHTrfase_class1_PyrdxlP-BS"/>
</dbReference>
<evidence type="ECO:0000313" key="7">
    <source>
        <dbReference type="Proteomes" id="UP001217476"/>
    </source>
</evidence>
<evidence type="ECO:0000259" key="5">
    <source>
        <dbReference type="Pfam" id="PF00155"/>
    </source>
</evidence>
<evidence type="ECO:0000256" key="3">
    <source>
        <dbReference type="ARBA" id="ARBA00022679"/>
    </source>
</evidence>
<keyword evidence="3 4" id="KW-0808">Transferase</keyword>
<accession>A0AAJ5VXW0</accession>
<dbReference type="Gene3D" id="3.90.1150.10">
    <property type="entry name" value="Aspartate Aminotransferase, domain 1"/>
    <property type="match status" value="1"/>
</dbReference>
<dbReference type="EMBL" id="CP119312">
    <property type="protein sequence ID" value="WEK06417.1"/>
    <property type="molecule type" value="Genomic_DNA"/>
</dbReference>